<dbReference type="OrthoDB" id="9801785at2"/>
<evidence type="ECO:0000313" key="3">
    <source>
        <dbReference type="Proteomes" id="UP000005953"/>
    </source>
</evidence>
<dbReference type="InterPro" id="IPR051783">
    <property type="entry name" value="NAD(P)-dependent_oxidoreduct"/>
</dbReference>
<feature type="domain" description="NAD-dependent epimerase/dehydratase" evidence="1">
    <location>
        <begin position="4"/>
        <end position="225"/>
    </location>
</feature>
<dbReference type="GO" id="GO:0004029">
    <property type="term" value="F:aldehyde dehydrogenase (NAD+) activity"/>
    <property type="evidence" value="ECO:0007669"/>
    <property type="project" value="TreeGrafter"/>
</dbReference>
<sequence length="325" mass="35958">MQRVFITGATGFLGTNLVRQLIAADVEVHALKRQTSDTRELDNLPVHWHIGDVTHHQSLLAACPENMDVFFHAAADTSMWKRKNTTQNRINLTGTDNAIAVAIERRAKRFVHTSSIAAYGVHDTLITEATEQLGEQSFCNYYRTKHLSEKAVKKAVAEQQLDAVILNPCHLVGAPDHHNWSQMIDMVDKDRLPGVPPGLGSFCDIKEVARAHLLAAEQGRTGENYILSGKDLSFVAFVSEIGQMLGKKTPKRATPAWVLKTFAQLSVLGANVTGREPELTPEKALIVCDQLQVSSAKAQQELGYRADTDVQSALRDCYDWMQSLS</sequence>
<reference evidence="2 3" key="1">
    <citation type="submission" date="2006-02" db="EMBL/GenBank/DDBJ databases">
        <authorList>
            <person name="Pinhassi J."/>
            <person name="Pedros-Alio C."/>
            <person name="Ferriera S."/>
            <person name="Johnson J."/>
            <person name="Kravitz S."/>
            <person name="Halpern A."/>
            <person name="Remington K."/>
            <person name="Beeson K."/>
            <person name="Tran B."/>
            <person name="Rogers Y.-H."/>
            <person name="Friedman R."/>
            <person name="Venter J.C."/>
        </authorList>
    </citation>
    <scope>NUCLEOTIDE SEQUENCE [LARGE SCALE GENOMIC DNA]</scope>
    <source>
        <strain evidence="2 3">MED297</strain>
    </source>
</reference>
<dbReference type="InterPro" id="IPR036291">
    <property type="entry name" value="NAD(P)-bd_dom_sf"/>
</dbReference>
<dbReference type="Gene3D" id="3.40.50.720">
    <property type="entry name" value="NAD(P)-binding Rossmann-like Domain"/>
    <property type="match status" value="1"/>
</dbReference>
<dbReference type="CDD" id="cd05228">
    <property type="entry name" value="AR_FR_like_1_SDR_e"/>
    <property type="match status" value="1"/>
</dbReference>
<name>A4BA72_9GAMM</name>
<gene>
    <name evidence="2" type="ORF">MED297_09971</name>
</gene>
<dbReference type="GO" id="GO:0005737">
    <property type="term" value="C:cytoplasm"/>
    <property type="evidence" value="ECO:0007669"/>
    <property type="project" value="TreeGrafter"/>
</dbReference>
<protein>
    <submittedName>
        <fullName evidence="2">NAD-dependent epimerase/dehydratase</fullName>
    </submittedName>
</protein>
<dbReference type="STRING" id="314283.MED297_09971"/>
<comment type="caution">
    <text evidence="2">The sequence shown here is derived from an EMBL/GenBank/DDBJ whole genome shotgun (WGS) entry which is preliminary data.</text>
</comment>
<keyword evidence="3" id="KW-1185">Reference proteome</keyword>
<dbReference type="AlphaFoldDB" id="A4BA72"/>
<organism evidence="2 3">
    <name type="scientific">Reinekea blandensis MED297</name>
    <dbReference type="NCBI Taxonomy" id="314283"/>
    <lineage>
        <taxon>Bacteria</taxon>
        <taxon>Pseudomonadati</taxon>
        <taxon>Pseudomonadota</taxon>
        <taxon>Gammaproteobacteria</taxon>
        <taxon>Oceanospirillales</taxon>
        <taxon>Saccharospirillaceae</taxon>
        <taxon>Reinekea</taxon>
    </lineage>
</organism>
<dbReference type="EMBL" id="AAOE01000002">
    <property type="protein sequence ID" value="EAR10828.1"/>
    <property type="molecule type" value="Genomic_DNA"/>
</dbReference>
<dbReference type="PANTHER" id="PTHR48079:SF6">
    <property type="entry name" value="NAD(P)-BINDING DOMAIN-CONTAINING PROTEIN-RELATED"/>
    <property type="match status" value="1"/>
</dbReference>
<dbReference type="RefSeq" id="WP_008041337.1">
    <property type="nucleotide sequence ID" value="NZ_CH724149.1"/>
</dbReference>
<evidence type="ECO:0000259" key="1">
    <source>
        <dbReference type="Pfam" id="PF01370"/>
    </source>
</evidence>
<dbReference type="Proteomes" id="UP000005953">
    <property type="component" value="Unassembled WGS sequence"/>
</dbReference>
<proteinExistence type="predicted"/>
<dbReference type="HOGENOM" id="CLU_007383_6_0_6"/>
<dbReference type="Pfam" id="PF01370">
    <property type="entry name" value="Epimerase"/>
    <property type="match status" value="1"/>
</dbReference>
<evidence type="ECO:0000313" key="2">
    <source>
        <dbReference type="EMBL" id="EAR10828.1"/>
    </source>
</evidence>
<dbReference type="SUPFAM" id="SSF51735">
    <property type="entry name" value="NAD(P)-binding Rossmann-fold domains"/>
    <property type="match status" value="1"/>
</dbReference>
<accession>A4BA72</accession>
<dbReference type="InterPro" id="IPR001509">
    <property type="entry name" value="Epimerase_deHydtase"/>
</dbReference>
<dbReference type="PANTHER" id="PTHR48079">
    <property type="entry name" value="PROTEIN YEEZ"/>
    <property type="match status" value="1"/>
</dbReference>